<dbReference type="PANTHER" id="PTHR40068">
    <property type="entry name" value="TRANSCRIPTION REPRESSOR NIAR-RELATED"/>
    <property type="match status" value="1"/>
</dbReference>
<dbReference type="Pfam" id="PF08279">
    <property type="entry name" value="HTH_11"/>
    <property type="match status" value="1"/>
</dbReference>
<dbReference type="SUPFAM" id="SSF75500">
    <property type="entry name" value="Putative transcriptional regulator TM1602, C-terminal domain"/>
    <property type="match status" value="1"/>
</dbReference>
<dbReference type="Gene3D" id="3.30.1340.20">
    <property type="entry name" value="3H domain"/>
    <property type="match status" value="1"/>
</dbReference>
<evidence type="ECO:0000313" key="4">
    <source>
        <dbReference type="Proteomes" id="UP000642910"/>
    </source>
</evidence>
<accession>A0ABS0F704</accession>
<comment type="caution">
    <text evidence="3">The sequence shown here is derived from an EMBL/GenBank/DDBJ whole genome shotgun (WGS) entry which is preliminary data.</text>
</comment>
<evidence type="ECO:0000313" key="3">
    <source>
        <dbReference type="EMBL" id="MBF8379077.1"/>
    </source>
</evidence>
<dbReference type="SUPFAM" id="SSF46785">
    <property type="entry name" value="Winged helix' DNA-binding domain"/>
    <property type="match status" value="1"/>
</dbReference>
<gene>
    <name evidence="3" type="ORF">IW967_14600</name>
</gene>
<dbReference type="InterPro" id="IPR013196">
    <property type="entry name" value="HTH_11"/>
</dbReference>
<dbReference type="Gene3D" id="1.10.10.10">
    <property type="entry name" value="Winged helix-like DNA-binding domain superfamily/Winged helix DNA-binding domain"/>
    <property type="match status" value="1"/>
</dbReference>
<protein>
    <submittedName>
        <fullName evidence="3">Transcription repressor NadR</fullName>
    </submittedName>
</protein>
<dbReference type="PANTHER" id="PTHR40068:SF1">
    <property type="entry name" value="TRANSCRIPTION REPRESSOR NIAR-RELATED"/>
    <property type="match status" value="1"/>
</dbReference>
<dbReference type="Proteomes" id="UP000642910">
    <property type="component" value="Unassembled WGS sequence"/>
</dbReference>
<dbReference type="EMBL" id="JADPKZ010000048">
    <property type="protein sequence ID" value="MBF8379077.1"/>
    <property type="molecule type" value="Genomic_DNA"/>
</dbReference>
<evidence type="ECO:0000259" key="2">
    <source>
        <dbReference type="Pfam" id="PF08279"/>
    </source>
</evidence>
<reference evidence="3 4" key="1">
    <citation type="submission" date="2020-11" db="EMBL/GenBank/DDBJ databases">
        <title>Genomic insight of Alicyclobacillus mali FL 18 reveals a new arsenic-resistant strain, with potential in environmental biotechnology.</title>
        <authorList>
            <person name="Fiorentino G."/>
            <person name="Gallo G."/>
            <person name="Aulitto M."/>
        </authorList>
    </citation>
    <scope>NUCLEOTIDE SEQUENCE [LARGE SCALE GENOMIC DNA]</scope>
    <source>
        <strain evidence="3 4">FL 18</strain>
    </source>
</reference>
<dbReference type="InterPro" id="IPR036390">
    <property type="entry name" value="WH_DNA-bd_sf"/>
</dbReference>
<dbReference type="Pfam" id="PF02829">
    <property type="entry name" value="3H"/>
    <property type="match status" value="1"/>
</dbReference>
<keyword evidence="4" id="KW-1185">Reference proteome</keyword>
<sequence length="177" mass="19691">MPTERQSRLLDILQRAESPVPGQALAEALGVTRQVVVHDIALLRAAGEPIYATPKGYWLNRPSPARETVIAVSHTPDQTKDELYTLVDHGVRVLDVRVEHVIYGEIVGHLLITSRRDVDVFLEKVRAEKAALLSSLTGGFHYHRVQFDREDQLVEACDALQRVGIQVMTDPSPGEVL</sequence>
<name>A0ABS0F704_9BACL</name>
<dbReference type="PIRSF" id="PIRSF037847">
    <property type="entry name" value="NiaR"/>
    <property type="match status" value="1"/>
</dbReference>
<dbReference type="InterPro" id="IPR004173">
    <property type="entry name" value="3H_domain"/>
</dbReference>
<dbReference type="InterPro" id="IPR036388">
    <property type="entry name" value="WH-like_DNA-bd_sf"/>
</dbReference>
<feature type="domain" description="Helix-turn-helix type 11" evidence="2">
    <location>
        <begin position="5"/>
        <end position="57"/>
    </location>
</feature>
<evidence type="ECO:0000259" key="1">
    <source>
        <dbReference type="Pfam" id="PF02829"/>
    </source>
</evidence>
<organism evidence="3 4">
    <name type="scientific">Alicyclobacillus mali</name>
    <name type="common">ex Roth et al. 2021</name>
    <dbReference type="NCBI Taxonomy" id="1123961"/>
    <lineage>
        <taxon>Bacteria</taxon>
        <taxon>Bacillati</taxon>
        <taxon>Bacillota</taxon>
        <taxon>Bacilli</taxon>
        <taxon>Bacillales</taxon>
        <taxon>Alicyclobacillaceae</taxon>
        <taxon>Alicyclobacillus</taxon>
    </lineage>
</organism>
<feature type="domain" description="3H" evidence="1">
    <location>
        <begin position="70"/>
        <end position="165"/>
    </location>
</feature>
<dbReference type="RefSeq" id="WP_195868394.1">
    <property type="nucleotide sequence ID" value="NZ_JADPKZ010000048.1"/>
</dbReference>
<dbReference type="InterPro" id="IPR035922">
    <property type="entry name" value="3H_dom_sf"/>
</dbReference>
<dbReference type="InterPro" id="IPR026043">
    <property type="entry name" value="NadR"/>
</dbReference>
<proteinExistence type="predicted"/>